<dbReference type="SUPFAM" id="SSF53448">
    <property type="entry name" value="Nucleotide-diphospho-sugar transferases"/>
    <property type="match status" value="1"/>
</dbReference>
<dbReference type="EMBL" id="JASSQD010000001">
    <property type="protein sequence ID" value="MDK9557447.1"/>
    <property type="molecule type" value="Genomic_DNA"/>
</dbReference>
<keyword evidence="4" id="KW-1185">Reference proteome</keyword>
<evidence type="ECO:0000256" key="1">
    <source>
        <dbReference type="ARBA" id="ARBA00022842"/>
    </source>
</evidence>
<comment type="caution">
    <text evidence="3">The sequence shown here is derived from an EMBL/GenBank/DDBJ whole genome shotgun (WGS) entry which is preliminary data.</text>
</comment>
<evidence type="ECO:0000313" key="4">
    <source>
        <dbReference type="Proteomes" id="UP001223547"/>
    </source>
</evidence>
<dbReference type="InterPro" id="IPR029044">
    <property type="entry name" value="Nucleotide-diphossugar_trans"/>
</dbReference>
<name>A0ABT7HAP9_9GAMM</name>
<sequence length="213" mass="23466">MNFSPRVTDQEFPTLILAAGASSRYGRPKMLLPLAGQEGILLDRAIELGRVLSKDVRVVCGAWYPLIRFRCSSQPTAWLRSPDWHQGLSASLATGLASLGPRARGVFVLLADQPLLDVDSLRAFGEAARFVPNQPVAADYDGRPGVPAYLPRWLWPEVMELEGDCGAGQLLASVRATRVDIPGVHEDVDTPADWRQIRVRLSQTGRIARQSRR</sequence>
<evidence type="ECO:0000259" key="2">
    <source>
        <dbReference type="Pfam" id="PF12804"/>
    </source>
</evidence>
<accession>A0ABT7HAP9</accession>
<organism evidence="3 4">
    <name type="scientific">Marinobacter albus</name>
    <dbReference type="NCBI Taxonomy" id="3030833"/>
    <lineage>
        <taxon>Bacteria</taxon>
        <taxon>Pseudomonadati</taxon>
        <taxon>Pseudomonadota</taxon>
        <taxon>Gammaproteobacteria</taxon>
        <taxon>Pseudomonadales</taxon>
        <taxon>Marinobacteraceae</taxon>
        <taxon>Marinobacter</taxon>
    </lineage>
</organism>
<dbReference type="PANTHER" id="PTHR43777:SF1">
    <property type="entry name" value="MOLYBDENUM COFACTOR CYTIDYLYLTRANSFERASE"/>
    <property type="match status" value="1"/>
</dbReference>
<dbReference type="PANTHER" id="PTHR43777">
    <property type="entry name" value="MOLYBDENUM COFACTOR CYTIDYLYLTRANSFERASE"/>
    <property type="match status" value="1"/>
</dbReference>
<feature type="domain" description="MobA-like NTP transferase" evidence="2">
    <location>
        <begin position="15"/>
        <end position="173"/>
    </location>
</feature>
<reference evidence="3 4" key="1">
    <citation type="submission" date="2023-05" db="EMBL/GenBank/DDBJ databases">
        <title>Marinobacter albus sp. nov., a marine bacterium isolated from sand in a coastal intertidal zone of huludao.</title>
        <authorList>
            <person name="Deng T."/>
        </authorList>
    </citation>
    <scope>NUCLEOTIDE SEQUENCE [LARGE SCALE GENOMIC DNA]</scope>
    <source>
        <strain evidence="3 4">M216</strain>
    </source>
</reference>
<protein>
    <submittedName>
        <fullName evidence="3">Nucleotidyltransferase family protein</fullName>
    </submittedName>
</protein>
<evidence type="ECO:0000313" key="3">
    <source>
        <dbReference type="EMBL" id="MDK9557447.1"/>
    </source>
</evidence>
<gene>
    <name evidence="3" type="ORF">QQF73_07400</name>
</gene>
<dbReference type="InterPro" id="IPR025877">
    <property type="entry name" value="MobA-like_NTP_Trfase"/>
</dbReference>
<keyword evidence="1" id="KW-0460">Magnesium</keyword>
<dbReference type="Pfam" id="PF12804">
    <property type="entry name" value="NTP_transf_3"/>
    <property type="match status" value="1"/>
</dbReference>
<dbReference type="Gene3D" id="3.90.550.10">
    <property type="entry name" value="Spore Coat Polysaccharide Biosynthesis Protein SpsA, Chain A"/>
    <property type="match status" value="1"/>
</dbReference>
<dbReference type="CDD" id="cd04182">
    <property type="entry name" value="GT_2_like_f"/>
    <property type="match status" value="1"/>
</dbReference>
<proteinExistence type="predicted"/>
<dbReference type="Proteomes" id="UP001223547">
    <property type="component" value="Unassembled WGS sequence"/>
</dbReference>